<dbReference type="STRING" id="1805282.AUJ44_00305"/>
<comment type="caution">
    <text evidence="5">The sequence shown here is derived from an EMBL/GenBank/DDBJ whole genome shotgun (WGS) entry which is preliminary data.</text>
</comment>
<dbReference type="Pfam" id="PF18911">
    <property type="entry name" value="PKD_4"/>
    <property type="match status" value="1"/>
</dbReference>
<feature type="region of interest" description="Disordered" evidence="1">
    <location>
        <begin position="180"/>
        <end position="203"/>
    </location>
</feature>
<evidence type="ECO:0000259" key="4">
    <source>
        <dbReference type="PROSITE" id="PS51841"/>
    </source>
</evidence>
<name>A0A1J4VBM8_9BACT</name>
<evidence type="ECO:0000259" key="3">
    <source>
        <dbReference type="PROSITE" id="PS50093"/>
    </source>
</evidence>
<dbReference type="PROSITE" id="PS51257">
    <property type="entry name" value="PROKAR_LIPOPROTEIN"/>
    <property type="match status" value="1"/>
</dbReference>
<keyword evidence="2" id="KW-1133">Transmembrane helix</keyword>
<dbReference type="PROSITE" id="PS51841">
    <property type="entry name" value="LTD"/>
    <property type="match status" value="2"/>
</dbReference>
<dbReference type="EMBL" id="MNVO01000006">
    <property type="protein sequence ID" value="OIO33464.1"/>
    <property type="molecule type" value="Genomic_DNA"/>
</dbReference>
<proteinExistence type="predicted"/>
<evidence type="ECO:0000256" key="1">
    <source>
        <dbReference type="SAM" id="MobiDB-lite"/>
    </source>
</evidence>
<dbReference type="InterPro" id="IPR035986">
    <property type="entry name" value="PKD_dom_sf"/>
</dbReference>
<gene>
    <name evidence="5" type="ORF">AUJ44_00305</name>
</gene>
<evidence type="ECO:0000313" key="5">
    <source>
        <dbReference type="EMBL" id="OIO33464.1"/>
    </source>
</evidence>
<evidence type="ECO:0000313" key="6">
    <source>
        <dbReference type="Proteomes" id="UP000183206"/>
    </source>
</evidence>
<dbReference type="SUPFAM" id="SSF74853">
    <property type="entry name" value="Lamin A/C globular tail domain"/>
    <property type="match status" value="2"/>
</dbReference>
<dbReference type="InterPro" id="IPR036415">
    <property type="entry name" value="Lamin_tail_dom_sf"/>
</dbReference>
<dbReference type="AlphaFoldDB" id="A0A1J4VBM8"/>
<protein>
    <recommendedName>
        <fullName evidence="7">PKD domain-containing protein</fullName>
    </recommendedName>
</protein>
<reference evidence="5 6" key="1">
    <citation type="journal article" date="2016" name="Environ. Microbiol.">
        <title>Genomic resolution of a cold subsurface aquifer community provides metabolic insights for novel microbes adapted to high CO concentrations.</title>
        <authorList>
            <person name="Probst A.J."/>
            <person name="Castelle C.J."/>
            <person name="Singh A."/>
            <person name="Brown C.T."/>
            <person name="Anantharaman K."/>
            <person name="Sharon I."/>
            <person name="Hug L.A."/>
            <person name="Burstein D."/>
            <person name="Emerson J.B."/>
            <person name="Thomas B.C."/>
            <person name="Banfield J.F."/>
        </authorList>
    </citation>
    <scope>NUCLEOTIDE SEQUENCE [LARGE SCALE GENOMIC DNA]</scope>
    <source>
        <strain evidence="5">CG1_02_47_685</strain>
    </source>
</reference>
<feature type="domain" description="PKD" evidence="3">
    <location>
        <begin position="246"/>
        <end position="287"/>
    </location>
</feature>
<feature type="domain" description="LTD" evidence="4">
    <location>
        <begin position="29"/>
        <end position="146"/>
    </location>
</feature>
<dbReference type="InterPro" id="IPR013783">
    <property type="entry name" value="Ig-like_fold"/>
</dbReference>
<sequence>MAKLISVLKKGSIKCFAAFLVSIACINIVYANVVITEVMYDLDGNDTDREWVEIYHDGSDDIDLAEWRFVVGGTKHTFLAYPEGGNVVLPAGTYAVVVDKPEVFLADWPGFSGKILDSSFSLKQAGDTLSIRNPDGVDVDTVQYDPSVGGGGDGTTLQKSGGQWIAALPTPGAMNATHGYAPPASSEDGTAGTSGTSSGAQTTSMMADDSEKHITAKIDLGFVGNTKTIVVGADTLFKGKAFGFDGTPLLAPRYSWTFGDGGTKEGEQVLYHYRYPGTYIVVLNVSSGEYTAADRVKIDVVAADVVIASTGTGADSFVELKNDSSYELDLSWWRIRNGNTYFTLPKGTIIVPKGVIILPPENTRFSIGVDNTLDLLYPNGEIAHTYSRVPPPISSSQTALRPPVVSTVAVAEKKVAIPVMVGSAEPLLAEKSVSAEDIVQTQPAEVVVAIDSAGGSGKWVFAVAGLSLISIVAIIAGRRRGMAHVVTNEADEYKILE</sequence>
<keyword evidence="2" id="KW-0812">Transmembrane</keyword>
<dbReference type="Pfam" id="PF00932">
    <property type="entry name" value="LTD"/>
    <property type="match status" value="1"/>
</dbReference>
<dbReference type="Gene3D" id="2.60.40.10">
    <property type="entry name" value="Immunoglobulins"/>
    <property type="match status" value="1"/>
</dbReference>
<dbReference type="Proteomes" id="UP000183206">
    <property type="component" value="Unassembled WGS sequence"/>
</dbReference>
<keyword evidence="2" id="KW-0472">Membrane</keyword>
<accession>A0A1J4VBM8</accession>
<organism evidence="5 6">
    <name type="scientific">Candidatus Nomurabacteria bacterium CG1_02_47_685</name>
    <dbReference type="NCBI Taxonomy" id="1805282"/>
    <lineage>
        <taxon>Bacteria</taxon>
        <taxon>Candidatus Nomuraibacteriota</taxon>
    </lineage>
</organism>
<evidence type="ECO:0000256" key="2">
    <source>
        <dbReference type="SAM" id="Phobius"/>
    </source>
</evidence>
<feature type="domain" description="LTD" evidence="4">
    <location>
        <begin position="286"/>
        <end position="390"/>
    </location>
</feature>
<evidence type="ECO:0008006" key="7">
    <source>
        <dbReference type="Google" id="ProtNLM"/>
    </source>
</evidence>
<dbReference type="InterPro" id="IPR000601">
    <property type="entry name" value="PKD_dom"/>
</dbReference>
<feature type="compositionally biased region" description="Low complexity" evidence="1">
    <location>
        <begin position="184"/>
        <end position="203"/>
    </location>
</feature>
<dbReference type="PROSITE" id="PS50093">
    <property type="entry name" value="PKD"/>
    <property type="match status" value="1"/>
</dbReference>
<dbReference type="InterPro" id="IPR001322">
    <property type="entry name" value="Lamin_tail_dom"/>
</dbReference>
<feature type="transmembrane region" description="Helical" evidence="2">
    <location>
        <begin position="459"/>
        <end position="477"/>
    </location>
</feature>
<dbReference type="SUPFAM" id="SSF49299">
    <property type="entry name" value="PKD domain"/>
    <property type="match status" value="1"/>
</dbReference>